<feature type="chain" id="PRO_5018159944" evidence="1">
    <location>
        <begin position="26"/>
        <end position="133"/>
    </location>
</feature>
<proteinExistence type="predicted"/>
<name>A0A3G9ICX4_9ACTN</name>
<protein>
    <submittedName>
        <fullName evidence="2">Uncharacterized protein</fullName>
    </submittedName>
</protein>
<gene>
    <name evidence="2" type="ORF">Back2_11070</name>
</gene>
<dbReference type="AlphaFoldDB" id="A0A3G9ICX4"/>
<evidence type="ECO:0000313" key="3">
    <source>
        <dbReference type="Proteomes" id="UP000271573"/>
    </source>
</evidence>
<accession>A0A3G9ICX4</accession>
<sequence>MHFRRALVGVSAMIAVPFAVGQASAGADTRPPTGCFITMTPTFIVTCDGMIVWGRQHGMPQVHSVVAVDAPVVSDGMTVTYAWKVGTVYHYDHHYYGIGWSCVGKNLSVKVLVRTHHGGFSRYYNFGVVKPRA</sequence>
<keyword evidence="1" id="KW-0732">Signal</keyword>
<evidence type="ECO:0000256" key="1">
    <source>
        <dbReference type="SAM" id="SignalP"/>
    </source>
</evidence>
<organism evidence="2 3">
    <name type="scientific">Nocardioides baekrokdamisoli</name>
    <dbReference type="NCBI Taxonomy" id="1804624"/>
    <lineage>
        <taxon>Bacteria</taxon>
        <taxon>Bacillati</taxon>
        <taxon>Actinomycetota</taxon>
        <taxon>Actinomycetes</taxon>
        <taxon>Propionibacteriales</taxon>
        <taxon>Nocardioidaceae</taxon>
        <taxon>Nocardioides</taxon>
    </lineage>
</organism>
<dbReference type="EMBL" id="AP019307">
    <property type="protein sequence ID" value="BBH16820.1"/>
    <property type="molecule type" value="Genomic_DNA"/>
</dbReference>
<dbReference type="KEGG" id="nbe:Back2_11070"/>
<keyword evidence="3" id="KW-1185">Reference proteome</keyword>
<evidence type="ECO:0000313" key="2">
    <source>
        <dbReference type="EMBL" id="BBH16820.1"/>
    </source>
</evidence>
<dbReference type="Proteomes" id="UP000271573">
    <property type="component" value="Chromosome"/>
</dbReference>
<reference evidence="2 3" key="1">
    <citation type="submission" date="2018-11" db="EMBL/GenBank/DDBJ databases">
        <title>Complete genome sequence of Nocardioides baekrokdamisoli strain KCTC 39748.</title>
        <authorList>
            <person name="Kang S.W."/>
            <person name="Lee K.C."/>
            <person name="Kim K.K."/>
            <person name="Kim J.S."/>
            <person name="Kim D.S."/>
            <person name="Ko S.H."/>
            <person name="Yang S.H."/>
            <person name="Shin Y.K."/>
            <person name="Lee J.S."/>
        </authorList>
    </citation>
    <scope>NUCLEOTIDE SEQUENCE [LARGE SCALE GENOMIC DNA]</scope>
    <source>
        <strain evidence="2 3">KCTC 39748</strain>
    </source>
</reference>
<feature type="signal peptide" evidence="1">
    <location>
        <begin position="1"/>
        <end position="25"/>
    </location>
</feature>